<evidence type="ECO:0000313" key="2">
    <source>
        <dbReference type="EMBL" id="EAV41071.1"/>
    </source>
</evidence>
<evidence type="ECO:0000313" key="5">
    <source>
        <dbReference type="Proteomes" id="UP000004848"/>
    </source>
</evidence>
<protein>
    <submittedName>
        <fullName evidence="4">Uncharacterized protein</fullName>
    </submittedName>
</protein>
<dbReference type="EMBL" id="AAUW01000002">
    <property type="protein sequence ID" value="EAV45844.1"/>
    <property type="molecule type" value="Genomic_DNA"/>
</dbReference>
<gene>
    <name evidence="2" type="ORF">SIAM614_01641</name>
    <name evidence="4" type="ORF">SIAM614_24532</name>
    <name evidence="3" type="ORF">SIAM614_28227</name>
    <name evidence="1" type="ORF">SIAM614_28578</name>
</gene>
<dbReference type="AlphaFoldDB" id="A0NNW3"/>
<proteinExistence type="predicted"/>
<evidence type="ECO:0000313" key="4">
    <source>
        <dbReference type="EMBL" id="EAV45844.1"/>
    </source>
</evidence>
<evidence type="ECO:0000313" key="1">
    <source>
        <dbReference type="EMBL" id="EAV40231.1"/>
    </source>
</evidence>
<accession>A0NNW3</accession>
<comment type="caution">
    <text evidence="4">The sequence shown here is derived from an EMBL/GenBank/DDBJ whole genome shotgun (WGS) entry which is preliminary data.</text>
</comment>
<reference evidence="4 5" key="1">
    <citation type="submission" date="2006-05" db="EMBL/GenBank/DDBJ databases">
        <authorList>
            <person name="King G."/>
            <person name="Ferriera S."/>
            <person name="Johnson J."/>
            <person name="Kravitz S."/>
            <person name="Beeson K."/>
            <person name="Sutton G."/>
            <person name="Rogers Y.-H."/>
            <person name="Friedman R."/>
            <person name="Frazier M."/>
            <person name="Venter J.C."/>
        </authorList>
    </citation>
    <scope>NUCLEOTIDE SEQUENCE [LARGE SCALE GENOMIC DNA]</scope>
    <source>
        <strain evidence="5">ATCC 25650 / DSM 13394 / JCM 20685 / NBRC 16684 / NCIMB 2208 / IAM 12614 / B1</strain>
        <strain evidence="4">IAM 12614</strain>
    </source>
</reference>
<dbReference type="EMBL" id="AAUW01000014">
    <property type="protein sequence ID" value="EAV42531.1"/>
    <property type="molecule type" value="Genomic_DNA"/>
</dbReference>
<name>A0NNW3_ROSAI</name>
<dbReference type="EMBL" id="AAUW01000037">
    <property type="protein sequence ID" value="EAV40231.1"/>
    <property type="molecule type" value="Genomic_DNA"/>
</dbReference>
<organism evidence="4 5">
    <name type="scientific">Roseibium aggregatum (strain ATCC 25650 / DSM 13394 / JCM 20685 / NBRC 16684 / NCIMB 2208 / IAM 12614 / B1)</name>
    <name type="common">Stappia aggregata</name>
    <dbReference type="NCBI Taxonomy" id="384765"/>
    <lineage>
        <taxon>Bacteria</taxon>
        <taxon>Pseudomonadati</taxon>
        <taxon>Pseudomonadota</taxon>
        <taxon>Alphaproteobacteria</taxon>
        <taxon>Hyphomicrobiales</taxon>
        <taxon>Stappiaceae</taxon>
        <taxon>Roseibium</taxon>
    </lineage>
</organism>
<evidence type="ECO:0000313" key="3">
    <source>
        <dbReference type="EMBL" id="EAV42531.1"/>
    </source>
</evidence>
<dbReference type="EMBL" id="AAUW01000023">
    <property type="protein sequence ID" value="EAV41071.1"/>
    <property type="molecule type" value="Genomic_DNA"/>
</dbReference>
<dbReference type="Proteomes" id="UP000004848">
    <property type="component" value="Unassembled WGS sequence"/>
</dbReference>
<sequence>MALPSLRSELLFLAKQKENQIKIK</sequence>